<evidence type="ECO:0000259" key="1">
    <source>
        <dbReference type="PROSITE" id="PS50234"/>
    </source>
</evidence>
<evidence type="ECO:0000313" key="3">
    <source>
        <dbReference type="Proteomes" id="UP000641954"/>
    </source>
</evidence>
<reference evidence="2 3" key="1">
    <citation type="journal article" date="2020" name="ISME J.">
        <title>Comparative genomics reveals insights into cyanobacterial evolution and habitat adaptation.</title>
        <authorList>
            <person name="Chen M.Y."/>
            <person name="Teng W.K."/>
            <person name="Zhao L."/>
            <person name="Hu C.X."/>
            <person name="Zhou Y.K."/>
            <person name="Han B.P."/>
            <person name="Song L.R."/>
            <person name="Shu W.S."/>
        </authorList>
    </citation>
    <scope>NUCLEOTIDE SEQUENCE [LARGE SCALE GENOMIC DNA]</scope>
    <source>
        <strain evidence="2 3">FACHB-1370</strain>
    </source>
</reference>
<dbReference type="SMART" id="SM00327">
    <property type="entry name" value="VWA"/>
    <property type="match status" value="1"/>
</dbReference>
<organism evidence="2 3">
    <name type="scientific">Planktothricoides raciborskii FACHB-1370</name>
    <dbReference type="NCBI Taxonomy" id="2949576"/>
    <lineage>
        <taxon>Bacteria</taxon>
        <taxon>Bacillati</taxon>
        <taxon>Cyanobacteriota</taxon>
        <taxon>Cyanophyceae</taxon>
        <taxon>Oscillatoriophycideae</taxon>
        <taxon>Oscillatoriales</taxon>
        <taxon>Oscillatoriaceae</taxon>
        <taxon>Planktothricoides</taxon>
    </lineage>
</organism>
<evidence type="ECO:0000313" key="2">
    <source>
        <dbReference type="EMBL" id="MBD2543687.1"/>
    </source>
</evidence>
<feature type="domain" description="VWFA" evidence="1">
    <location>
        <begin position="18"/>
        <end position="197"/>
    </location>
</feature>
<comment type="caution">
    <text evidence="2">The sequence shown here is derived from an EMBL/GenBank/DDBJ whole genome shotgun (WGS) entry which is preliminary data.</text>
</comment>
<sequence>MPVGNNADFLSTPEPRCPVVLLLDNSGSMSGQPIQQLNQGVAVFKQSLDQDPLARLRVEVAIVSFGPVRMCQDFVTIDQFVPPQLQAEDATPMGEAINYALDLLENRKADYRNNGIQYYRPWVFLITDGSPTDDWQPAAQRVRQGENDKKFSFFAVGVQGADMGILSQIAPPRPPMLLNGLDFTSMFLWLSQSMQTVAHSLPGATTMIQTPAVSWGQIAT</sequence>
<name>A0ABR8EBK8_9CYAN</name>
<dbReference type="InterPro" id="IPR036465">
    <property type="entry name" value="vWFA_dom_sf"/>
</dbReference>
<dbReference type="EMBL" id="JACJSK010000008">
    <property type="protein sequence ID" value="MBD2543687.1"/>
    <property type="molecule type" value="Genomic_DNA"/>
</dbReference>
<dbReference type="InterPro" id="IPR002035">
    <property type="entry name" value="VWF_A"/>
</dbReference>
<protein>
    <submittedName>
        <fullName evidence="2">VWA domain-containing protein</fullName>
    </submittedName>
</protein>
<dbReference type="PIRSF" id="PIRSF020634">
    <property type="entry name" value="TerY_vWA"/>
    <property type="match status" value="1"/>
</dbReference>
<dbReference type="SUPFAM" id="SSF53300">
    <property type="entry name" value="vWA-like"/>
    <property type="match status" value="1"/>
</dbReference>
<accession>A0ABR8EBK8</accession>
<dbReference type="Proteomes" id="UP000641954">
    <property type="component" value="Unassembled WGS sequence"/>
</dbReference>
<dbReference type="Gene3D" id="3.40.50.410">
    <property type="entry name" value="von Willebrand factor, type A domain"/>
    <property type="match status" value="1"/>
</dbReference>
<dbReference type="Pfam" id="PF00092">
    <property type="entry name" value="VWA"/>
    <property type="match status" value="1"/>
</dbReference>
<keyword evidence="3" id="KW-1185">Reference proteome</keyword>
<dbReference type="PROSITE" id="PS50234">
    <property type="entry name" value="VWFA"/>
    <property type="match status" value="1"/>
</dbReference>
<dbReference type="InterPro" id="IPR011392">
    <property type="entry name" value="Tellurite-R_TerY"/>
</dbReference>
<gene>
    <name evidence="2" type="ORF">H6G72_07465</name>
</gene>
<dbReference type="RefSeq" id="WP_190877789.1">
    <property type="nucleotide sequence ID" value="NZ_JACJSK010000008.1"/>
</dbReference>
<proteinExistence type="predicted"/>